<reference evidence="1" key="1">
    <citation type="submission" date="2016-10" db="EMBL/GenBank/DDBJ databases">
        <title>Sequence of Gallionella enrichment culture.</title>
        <authorList>
            <person name="Poehlein A."/>
            <person name="Muehling M."/>
            <person name="Daniel R."/>
        </authorList>
    </citation>
    <scope>NUCLEOTIDE SEQUENCE</scope>
</reference>
<organism evidence="1">
    <name type="scientific">mine drainage metagenome</name>
    <dbReference type="NCBI Taxonomy" id="410659"/>
    <lineage>
        <taxon>unclassified sequences</taxon>
        <taxon>metagenomes</taxon>
        <taxon>ecological metagenomes</taxon>
    </lineage>
</organism>
<keyword evidence="1" id="KW-0456">Lyase</keyword>
<evidence type="ECO:0000313" key="1">
    <source>
        <dbReference type="EMBL" id="OIR06328.1"/>
    </source>
</evidence>
<dbReference type="AlphaFoldDB" id="A0A1J5SQN3"/>
<dbReference type="GO" id="GO:0045490">
    <property type="term" value="P:pectin catabolic process"/>
    <property type="evidence" value="ECO:0007669"/>
    <property type="project" value="InterPro"/>
</dbReference>
<dbReference type="Gene3D" id="3.90.105.40">
    <property type="match status" value="1"/>
</dbReference>
<name>A0A1J5SQN3_9ZZZZ</name>
<gene>
    <name evidence="1" type="primary">pelW</name>
    <name evidence="1" type="ORF">GALL_115180</name>
</gene>
<dbReference type="Pfam" id="PF06917">
    <property type="entry name" value="Pectate_lyase_2"/>
    <property type="match status" value="1"/>
</dbReference>
<dbReference type="EMBL" id="MLJW01000044">
    <property type="protein sequence ID" value="OIR06328.1"/>
    <property type="molecule type" value="Genomic_DNA"/>
</dbReference>
<dbReference type="GO" id="GO:0047489">
    <property type="term" value="F:pectate disaccharide-lyase activity"/>
    <property type="evidence" value="ECO:0007669"/>
    <property type="project" value="UniProtKB-EC"/>
</dbReference>
<accession>A0A1J5SQN3</accession>
<sequence>MPLRIFAAALAVLLALASPLRADDLSARKEDAARLAVVVAYADTVLAQAADRYHSPASPLLANGIDVVNHDQLLWIYPDGHQAVFSDFALQQNLVRTLVGLSRLTGKPRYEAAARAQAAYYFDHYQDPATGLLIWGGHRFIDLLTLQPRGVTEHGITPHELKNVFPDYDLLYSVNPSATVRYIQGFWHAHVFHWRTLEVSRHGEYGRVRSTGWDHPFDDPAPFFETKGLGFLDAGDDLIYSGAALYRLNGDKGALLWTNRLAAMYVKARDPHTDLGAYQFSQPRKTAEAPDDAHTFSNFGDRAKRQFGPDFPGHTVLEGTMLLQRLATTIYAINPLVELDAAQRLGPAGKSFVEPTRAGMEAFARLALIPGTDRLRPMLTDGTDLSGFVARRDGYYMRKGTPIEPYRAGTEFLLSYTRAALATGDARLWAMARVIGRHTGLGDLGSAPGRDTACAMTTRCADPRALFALVDLYNATRQLGYLALARRVGNNVVADHYRRGFFVERDDQRYANIDAIEPLALLSLEAAIRGEPALVPTYLGGSGFFSGDYLFPDGSYRQTNYDFLFKERIPAPTRG</sequence>
<dbReference type="InterPro" id="IPR010702">
    <property type="entry name" value="Pectate_lyase_2"/>
</dbReference>
<dbReference type="GO" id="GO:0042597">
    <property type="term" value="C:periplasmic space"/>
    <property type="evidence" value="ECO:0007669"/>
    <property type="project" value="InterPro"/>
</dbReference>
<protein>
    <submittedName>
        <fullName evidence="1">Pectate disaccharide-lyase</fullName>
        <ecNumber evidence="1">4.2.2.9</ecNumber>
    </submittedName>
</protein>
<dbReference type="EC" id="4.2.2.9" evidence="1"/>
<dbReference type="Gene3D" id="2.30.30.880">
    <property type="match status" value="1"/>
</dbReference>
<comment type="caution">
    <text evidence="1">The sequence shown here is derived from an EMBL/GenBank/DDBJ whole genome shotgun (WGS) entry which is preliminary data.</text>
</comment>
<proteinExistence type="predicted"/>
<dbReference type="Gene3D" id="1.50.10.20">
    <property type="match status" value="1"/>
</dbReference>